<dbReference type="Proteomes" id="UP000076830">
    <property type="component" value="Chromosome"/>
</dbReference>
<dbReference type="KEGG" id="dko:I596_2509"/>
<dbReference type="PANTHER" id="PTHR36842">
    <property type="entry name" value="PROTEIN TOLB HOMOLOG"/>
    <property type="match status" value="1"/>
</dbReference>
<accession>A0A167H1N6</accession>
<dbReference type="InterPro" id="IPR011659">
    <property type="entry name" value="WD40"/>
</dbReference>
<evidence type="ECO:0000313" key="3">
    <source>
        <dbReference type="EMBL" id="ANB18512.1"/>
    </source>
</evidence>
<keyword evidence="2" id="KW-0732">Signal</keyword>
<proteinExistence type="inferred from homology"/>
<feature type="signal peptide" evidence="2">
    <location>
        <begin position="1"/>
        <end position="16"/>
    </location>
</feature>
<dbReference type="Pfam" id="PF07676">
    <property type="entry name" value="PD40"/>
    <property type="match status" value="1"/>
</dbReference>
<dbReference type="Gene3D" id="2.120.10.30">
    <property type="entry name" value="TolB, C-terminal domain"/>
    <property type="match status" value="1"/>
</dbReference>
<dbReference type="SUPFAM" id="SSF82171">
    <property type="entry name" value="DPP6 N-terminal domain-like"/>
    <property type="match status" value="1"/>
</dbReference>
<organism evidence="3 4">
    <name type="scientific">Dokdonella koreensis DS-123</name>
    <dbReference type="NCBI Taxonomy" id="1300342"/>
    <lineage>
        <taxon>Bacteria</taxon>
        <taxon>Pseudomonadati</taxon>
        <taxon>Pseudomonadota</taxon>
        <taxon>Gammaproteobacteria</taxon>
        <taxon>Lysobacterales</taxon>
        <taxon>Rhodanobacteraceae</taxon>
        <taxon>Dokdonella</taxon>
    </lineage>
</organism>
<dbReference type="Gene3D" id="2.60.40.10">
    <property type="entry name" value="Immunoglobulins"/>
    <property type="match status" value="1"/>
</dbReference>
<feature type="chain" id="PRO_5007887304" evidence="2">
    <location>
        <begin position="17"/>
        <end position="1058"/>
    </location>
</feature>
<evidence type="ECO:0000313" key="4">
    <source>
        <dbReference type="Proteomes" id="UP000076830"/>
    </source>
</evidence>
<evidence type="ECO:0000256" key="2">
    <source>
        <dbReference type="SAM" id="SignalP"/>
    </source>
</evidence>
<comment type="similarity">
    <text evidence="1">Belongs to the TolB family.</text>
</comment>
<dbReference type="AlphaFoldDB" id="A0A167H1N6"/>
<evidence type="ECO:0000256" key="1">
    <source>
        <dbReference type="ARBA" id="ARBA00009820"/>
    </source>
</evidence>
<name>A0A167H1N6_9GAMM</name>
<keyword evidence="4" id="KW-1185">Reference proteome</keyword>
<protein>
    <submittedName>
        <fullName evidence="3">WD40 domain protein beta Propeller</fullName>
    </submittedName>
</protein>
<gene>
    <name evidence="3" type="ORF">I596_2509</name>
</gene>
<reference evidence="3 4" key="1">
    <citation type="submission" date="2016-04" db="EMBL/GenBank/DDBJ databases">
        <title>Complete genome sequence of Dokdonella koreensis DS-123T.</title>
        <authorList>
            <person name="Kim J.F."/>
            <person name="Lee H."/>
            <person name="Kwak M.-J."/>
        </authorList>
    </citation>
    <scope>NUCLEOTIDE SEQUENCE [LARGE SCALE GENOMIC DNA]</scope>
    <source>
        <strain evidence="3 4">DS-123</strain>
    </source>
</reference>
<dbReference type="EMBL" id="CP015249">
    <property type="protein sequence ID" value="ANB18512.1"/>
    <property type="molecule type" value="Genomic_DNA"/>
</dbReference>
<dbReference type="STRING" id="1300342.I596_2509"/>
<dbReference type="InterPro" id="IPR011042">
    <property type="entry name" value="6-blade_b-propeller_TolB-like"/>
</dbReference>
<dbReference type="InterPro" id="IPR013783">
    <property type="entry name" value="Ig-like_fold"/>
</dbReference>
<sequence length="1058" mass="108305">MAATLGLALSAGAACAQSTTLLSSGLAGEIPFCAAPTGPMQFCYGVHPHVSPDGRHVAYSSNAVNLVLGPPNAQPQVIRHDRQTCRNIRVSESPAGEPANLPAIAPVMSADGNVVAFTSKATNLVTGLGASRDHVYVSDLAAGRLDLVSRSTTGEPGNGLSDGPAISGDGRWIAFHSLATNLVADDTNGVLDVFIHDRETGGVTLASRNTLGAIGNGLSRRPAFSADGRFLAFESTATNFDPRATGGQVQIFLLDRDADGNGRFDEPGGTTLQAVSVDAGGQPGNSHSQIAFVSGDGRFVSYGSSASNLVTGDSNDAADIFLYDRQTGTTTRESLGPGGAQLNGTSYPPASLSHDGRFLSFHSAAPGLVAETHNGVTHIVRRDVQTGANVIVSRTSEGAWANRPSEVGMLTGSGDTVVFASIASNLWSGMAANNGSWIYARDFSAAPYTCGDFRFDQAALALGEVEVGATSPVRAVDLINNGDAPLTGIAFSVPGRGFEVDTSACGDTLAAGARCAIDVRFGATAGGTAEGVLQAESAEGLLALLAVSATGVVPDHEPALDYKIVLGEGDAIVVGATPVVFEASVPDTGGRIVGFSFSGSFYVNQTGFPGFARQTQLTVTTPKGATYVVGGMPPGGTPWDFQNATGSNHVLYRHGIGGDQWDGNGLPDFALPDVDEPGTWQFRFARVGGTPVNLQWSEVSIVLHVDPPAPPSLRVDPMWLAATLPQDGAEHLPLTLSNVGEEPLTWQLAPGSTGMGLLRGPADGGHQPRTRPVNGIAQGLAFAAPSQGRSIAAHPFVLPDRGALLTHSASMDVVASNSLACVSDANQSTMATQVLRTFTLADFGIAGAFNVAEVTFGIEHLNGAGSEIAVNLYLLSGDLVYANLLSIGSATVLVEPQELTLVTVPVSATVPPGSTLVVAVAAPDLPTGERFYIGSNRAGETAPSYIAAPGCNLPEPVPVATGAPHMHVAMSVSGTVGDPDCALPVWLSPGATSGSIAAGDSQTLTVGLAAAVAGEGSHLAALCLDSNDPVRPLTAVPVSLTVLGDPNDRIFRDGFDAH</sequence>
<dbReference type="NCBIfam" id="NF012200">
    <property type="entry name" value="choice_anch_D"/>
    <property type="match status" value="1"/>
</dbReference>